<dbReference type="InterPro" id="IPR027408">
    <property type="entry name" value="PNPase/RNase_PH_dom_sf"/>
</dbReference>
<dbReference type="InterPro" id="IPR020568">
    <property type="entry name" value="Ribosomal_Su5_D2-typ_SF"/>
</dbReference>
<dbReference type="GO" id="GO:0071038">
    <property type="term" value="P:TRAMP-dependent tRNA surveillance pathway"/>
    <property type="evidence" value="ECO:0007669"/>
    <property type="project" value="TreeGrafter"/>
</dbReference>
<evidence type="ECO:0000259" key="10">
    <source>
        <dbReference type="Pfam" id="PF01138"/>
    </source>
</evidence>
<dbReference type="GO" id="GO:0034475">
    <property type="term" value="P:U4 snRNA 3'-end processing"/>
    <property type="evidence" value="ECO:0007669"/>
    <property type="project" value="TreeGrafter"/>
</dbReference>
<name>A0A7R9PU10_9ACAR</name>
<dbReference type="GO" id="GO:0034476">
    <property type="term" value="P:U5 snRNA 3'-end processing"/>
    <property type="evidence" value="ECO:0007669"/>
    <property type="project" value="TreeGrafter"/>
</dbReference>
<evidence type="ECO:0000256" key="5">
    <source>
        <dbReference type="ARBA" id="ARBA00022552"/>
    </source>
</evidence>
<proteinExistence type="inferred from homology"/>
<keyword evidence="8" id="KW-0539">Nucleus</keyword>
<keyword evidence="12" id="KW-1185">Reference proteome</keyword>
<dbReference type="GO" id="GO:0035925">
    <property type="term" value="F:mRNA 3'-UTR AU-rich region binding"/>
    <property type="evidence" value="ECO:0007669"/>
    <property type="project" value="TreeGrafter"/>
</dbReference>
<gene>
    <name evidence="11" type="ORF">OSB1V03_LOCUS780</name>
</gene>
<dbReference type="AlphaFoldDB" id="A0A7R9PU10"/>
<comment type="similarity">
    <text evidence="3">Belongs to the RNase PH family.</text>
</comment>
<dbReference type="GO" id="GO:0005730">
    <property type="term" value="C:nucleolus"/>
    <property type="evidence" value="ECO:0007669"/>
    <property type="project" value="UniProtKB-SubCell"/>
</dbReference>
<dbReference type="GO" id="GO:0000467">
    <property type="term" value="P:exonucleolytic trimming to generate mature 3'-end of 5.8S rRNA from tricistronic rRNA transcript (SSU-rRNA, 5.8S rRNA, LSU-rRNA)"/>
    <property type="evidence" value="ECO:0007669"/>
    <property type="project" value="TreeGrafter"/>
</dbReference>
<keyword evidence="5" id="KW-0698">rRNA processing</keyword>
<evidence type="ECO:0000313" key="11">
    <source>
        <dbReference type="EMBL" id="CAD7620290.1"/>
    </source>
</evidence>
<evidence type="ECO:0000256" key="9">
    <source>
        <dbReference type="ARBA" id="ARBA00030617"/>
    </source>
</evidence>
<keyword evidence="4" id="KW-0963">Cytoplasm</keyword>
<dbReference type="PANTHER" id="PTHR11097:SF9">
    <property type="entry name" value="EXOSOME COMPLEX COMPONENT RRP43"/>
    <property type="match status" value="1"/>
</dbReference>
<reference evidence="11" key="1">
    <citation type="submission" date="2020-11" db="EMBL/GenBank/DDBJ databases">
        <authorList>
            <person name="Tran Van P."/>
        </authorList>
    </citation>
    <scope>NUCLEOTIDE SEQUENCE</scope>
</reference>
<dbReference type="OrthoDB" id="45882at2759"/>
<evidence type="ECO:0000256" key="3">
    <source>
        <dbReference type="ARBA" id="ARBA00006678"/>
    </source>
</evidence>
<dbReference type="Proteomes" id="UP000759131">
    <property type="component" value="Unassembled WGS sequence"/>
</dbReference>
<evidence type="ECO:0000256" key="7">
    <source>
        <dbReference type="ARBA" id="ARBA00022884"/>
    </source>
</evidence>
<dbReference type="SUPFAM" id="SSF54211">
    <property type="entry name" value="Ribosomal protein S5 domain 2-like"/>
    <property type="match status" value="1"/>
</dbReference>
<dbReference type="GO" id="GO:0000176">
    <property type="term" value="C:nuclear exosome (RNase complex)"/>
    <property type="evidence" value="ECO:0007669"/>
    <property type="project" value="TreeGrafter"/>
</dbReference>
<evidence type="ECO:0000256" key="2">
    <source>
        <dbReference type="ARBA" id="ARBA00004604"/>
    </source>
</evidence>
<dbReference type="GO" id="GO:0016075">
    <property type="term" value="P:rRNA catabolic process"/>
    <property type="evidence" value="ECO:0007669"/>
    <property type="project" value="TreeGrafter"/>
</dbReference>
<dbReference type="GO" id="GO:0034473">
    <property type="term" value="P:U1 snRNA 3'-end processing"/>
    <property type="evidence" value="ECO:0007669"/>
    <property type="project" value="TreeGrafter"/>
</dbReference>
<dbReference type="GO" id="GO:0000177">
    <property type="term" value="C:cytoplasmic exosome (RNase complex)"/>
    <property type="evidence" value="ECO:0007669"/>
    <property type="project" value="TreeGrafter"/>
</dbReference>
<accession>A0A7R9PU10</accession>
<sequence>MSKQNLRSDGRKFDDFRPVLLNCDSVGTANGSAMIRFGNSAVICGITTEVIEPNIETPDEGSVEINVRLPAYCSPKYCMTDSTNDLLVLTQTLKDVVKQSKLIDLKKLCILEAKFAWSLNIELICLNNAGNLLDLCVTAIVAALHSCERAIHWISLLKKTIVSEDNKISYEKNTEPVEVTTYPISTTFSIINGFCAVNGSDYRRGEFSRFCGEYSCECGHRYHSLHPNDWFRET</sequence>
<feature type="domain" description="Exoribonuclease phosphorolytic" evidence="10">
    <location>
        <begin position="15"/>
        <end position="147"/>
    </location>
</feature>
<evidence type="ECO:0000256" key="6">
    <source>
        <dbReference type="ARBA" id="ARBA00022835"/>
    </source>
</evidence>
<dbReference type="EMBL" id="CAJPIZ010000191">
    <property type="protein sequence ID" value="CAG2100720.1"/>
    <property type="molecule type" value="Genomic_DNA"/>
</dbReference>
<dbReference type="Pfam" id="PF01138">
    <property type="entry name" value="RNase_PH"/>
    <property type="match status" value="1"/>
</dbReference>
<dbReference type="EMBL" id="OC854766">
    <property type="protein sequence ID" value="CAD7620290.1"/>
    <property type="molecule type" value="Genomic_DNA"/>
</dbReference>
<evidence type="ECO:0000256" key="1">
    <source>
        <dbReference type="ARBA" id="ARBA00004496"/>
    </source>
</evidence>
<evidence type="ECO:0000256" key="8">
    <source>
        <dbReference type="ARBA" id="ARBA00023242"/>
    </source>
</evidence>
<organism evidence="11">
    <name type="scientific">Medioppia subpectinata</name>
    <dbReference type="NCBI Taxonomy" id="1979941"/>
    <lineage>
        <taxon>Eukaryota</taxon>
        <taxon>Metazoa</taxon>
        <taxon>Ecdysozoa</taxon>
        <taxon>Arthropoda</taxon>
        <taxon>Chelicerata</taxon>
        <taxon>Arachnida</taxon>
        <taxon>Acari</taxon>
        <taxon>Acariformes</taxon>
        <taxon>Sarcoptiformes</taxon>
        <taxon>Oribatida</taxon>
        <taxon>Brachypylina</taxon>
        <taxon>Oppioidea</taxon>
        <taxon>Oppiidae</taxon>
        <taxon>Medioppia</taxon>
    </lineage>
</organism>
<keyword evidence="7" id="KW-0694">RNA-binding</keyword>
<dbReference type="PANTHER" id="PTHR11097">
    <property type="entry name" value="EXOSOME COMPLEX EXONUCLEASE RIBOSOMAL RNA PROCESSING PROTEIN"/>
    <property type="match status" value="1"/>
</dbReference>
<keyword evidence="6" id="KW-0271">Exosome</keyword>
<protein>
    <recommendedName>
        <fullName evidence="9">Ribosomal RNA-processing protein 43</fullName>
    </recommendedName>
</protein>
<evidence type="ECO:0000313" key="12">
    <source>
        <dbReference type="Proteomes" id="UP000759131"/>
    </source>
</evidence>
<dbReference type="InterPro" id="IPR050590">
    <property type="entry name" value="Exosome_comp_Rrp42_subfam"/>
</dbReference>
<evidence type="ECO:0000256" key="4">
    <source>
        <dbReference type="ARBA" id="ARBA00022490"/>
    </source>
</evidence>
<dbReference type="Gene3D" id="3.30.230.70">
    <property type="entry name" value="GHMP Kinase, N-terminal domain"/>
    <property type="match status" value="1"/>
</dbReference>
<dbReference type="GO" id="GO:0071028">
    <property type="term" value="P:nuclear mRNA surveillance"/>
    <property type="evidence" value="ECO:0007669"/>
    <property type="project" value="TreeGrafter"/>
</dbReference>
<dbReference type="InterPro" id="IPR001247">
    <property type="entry name" value="ExoRNase_PH_dom1"/>
</dbReference>
<comment type="subcellular location">
    <subcellularLocation>
        <location evidence="1">Cytoplasm</location>
    </subcellularLocation>
    <subcellularLocation>
        <location evidence="2">Nucleus</location>
        <location evidence="2">Nucleolus</location>
    </subcellularLocation>
</comment>
<dbReference type="GO" id="GO:0071035">
    <property type="term" value="P:nuclear polyadenylation-dependent rRNA catabolic process"/>
    <property type="evidence" value="ECO:0007669"/>
    <property type="project" value="TreeGrafter"/>
</dbReference>